<dbReference type="Pfam" id="PF01209">
    <property type="entry name" value="Ubie_methyltran"/>
    <property type="match status" value="1"/>
</dbReference>
<dbReference type="SUPFAM" id="SSF53335">
    <property type="entry name" value="S-adenosyl-L-methionine-dependent methyltransferases"/>
    <property type="match status" value="1"/>
</dbReference>
<dbReference type="NCBIfam" id="TIGR01934">
    <property type="entry name" value="MenG_MenH_UbiE"/>
    <property type="match status" value="1"/>
</dbReference>
<keyword evidence="2 4" id="KW-0808">Transferase</keyword>
<dbReference type="InterPro" id="IPR029063">
    <property type="entry name" value="SAM-dependent_MTases_sf"/>
</dbReference>
<dbReference type="EC" id="2.1.1.163" evidence="4"/>
<evidence type="ECO:0000313" key="6">
    <source>
        <dbReference type="EMBL" id="GAA4385671.1"/>
    </source>
</evidence>
<dbReference type="NCBIfam" id="NF001241">
    <property type="entry name" value="PRK00216.1-2"/>
    <property type="match status" value="1"/>
</dbReference>
<sequence>MRSLETMGRMTRARLDKQKTDMASMFDGVARRYDITNDAMTFGLARLWRREITKSVDPRPGDRILDLAAGTGVSSVPLRRAGAQVVAGDISEGMLDVGRQKHPGIEFVYADATDLPFDDGSFDAVTITYGLRNVQHPELALHEMLRVLKPGGRLVIAEFSTLESAPLHTVYSEYIMAALPAIARAVSSNPDAYVYLAESIREWPDQVTLAHLIRDAGFDQVKYRNLTGGIVAVHHALKPQTGAEAPAAPSAARGDSDGSRTDAGAPSASRTDAGDTGTRGGSDDAPARDSASDGDHDVEVRLAVEAADARPEPGA</sequence>
<dbReference type="PANTHER" id="PTHR43591:SF24">
    <property type="entry name" value="2-METHOXY-6-POLYPRENYL-1,4-BENZOQUINOL METHYLASE, MITOCHONDRIAL"/>
    <property type="match status" value="1"/>
</dbReference>
<dbReference type="HAMAP" id="MF_01813">
    <property type="entry name" value="MenG_UbiE_methyltr"/>
    <property type="match status" value="1"/>
</dbReference>
<keyword evidence="7" id="KW-1185">Reference proteome</keyword>
<dbReference type="PROSITE" id="PS01184">
    <property type="entry name" value="UBIE_2"/>
    <property type="match status" value="1"/>
</dbReference>
<comment type="caution">
    <text evidence="4">Lacks conserved residue(s) required for the propagation of feature annotation.</text>
</comment>
<feature type="compositionally biased region" description="Low complexity" evidence="5">
    <location>
        <begin position="242"/>
        <end position="253"/>
    </location>
</feature>
<name>A0ABP8J5Z2_9MICO</name>
<evidence type="ECO:0000256" key="2">
    <source>
        <dbReference type="ARBA" id="ARBA00022679"/>
    </source>
</evidence>
<dbReference type="PANTHER" id="PTHR43591">
    <property type="entry name" value="METHYLTRANSFERASE"/>
    <property type="match status" value="1"/>
</dbReference>
<feature type="region of interest" description="Disordered" evidence="5">
    <location>
        <begin position="241"/>
        <end position="315"/>
    </location>
</feature>
<dbReference type="InterPro" id="IPR004033">
    <property type="entry name" value="UbiE/COQ5_MeTrFase"/>
</dbReference>
<keyword evidence="3 4" id="KW-0949">S-adenosyl-L-methionine</keyword>
<dbReference type="Proteomes" id="UP001500642">
    <property type="component" value="Unassembled WGS sequence"/>
</dbReference>
<organism evidence="6 7">
    <name type="scientific">Brevibacterium pityocampae</name>
    <dbReference type="NCBI Taxonomy" id="506594"/>
    <lineage>
        <taxon>Bacteria</taxon>
        <taxon>Bacillati</taxon>
        <taxon>Actinomycetota</taxon>
        <taxon>Actinomycetes</taxon>
        <taxon>Micrococcales</taxon>
        <taxon>Brevibacteriaceae</taxon>
        <taxon>Brevibacterium</taxon>
    </lineage>
</organism>
<keyword evidence="1 4" id="KW-0489">Methyltransferase</keyword>
<dbReference type="CDD" id="cd02440">
    <property type="entry name" value="AdoMet_MTases"/>
    <property type="match status" value="1"/>
</dbReference>
<evidence type="ECO:0000313" key="7">
    <source>
        <dbReference type="Proteomes" id="UP001500642"/>
    </source>
</evidence>
<comment type="caution">
    <text evidence="6">The sequence shown here is derived from an EMBL/GenBank/DDBJ whole genome shotgun (WGS) entry which is preliminary data.</text>
</comment>
<accession>A0ABP8J5Z2</accession>
<reference evidence="7" key="1">
    <citation type="journal article" date="2019" name="Int. J. Syst. Evol. Microbiol.">
        <title>The Global Catalogue of Microorganisms (GCM) 10K type strain sequencing project: providing services to taxonomists for standard genome sequencing and annotation.</title>
        <authorList>
            <consortium name="The Broad Institute Genomics Platform"/>
            <consortium name="The Broad Institute Genome Sequencing Center for Infectious Disease"/>
            <person name="Wu L."/>
            <person name="Ma J."/>
        </authorList>
    </citation>
    <scope>NUCLEOTIDE SEQUENCE [LARGE SCALE GENOMIC DNA]</scope>
    <source>
        <strain evidence="7">JCM 17808</strain>
    </source>
</reference>
<evidence type="ECO:0000256" key="1">
    <source>
        <dbReference type="ARBA" id="ARBA00022603"/>
    </source>
</evidence>
<evidence type="ECO:0000256" key="4">
    <source>
        <dbReference type="HAMAP-Rule" id="MF_01813"/>
    </source>
</evidence>
<dbReference type="EMBL" id="BAABGL010000003">
    <property type="protein sequence ID" value="GAA4385671.1"/>
    <property type="molecule type" value="Genomic_DNA"/>
</dbReference>
<feature type="binding site" evidence="4">
    <location>
        <begin position="111"/>
        <end position="112"/>
    </location>
    <ligand>
        <name>S-adenosyl-L-methionine</name>
        <dbReference type="ChEBI" id="CHEBI:59789"/>
    </ligand>
</feature>
<keyword evidence="4" id="KW-0474">Menaquinone biosynthesis</keyword>
<feature type="binding site" evidence="4">
    <location>
        <position position="89"/>
    </location>
    <ligand>
        <name>S-adenosyl-L-methionine</name>
        <dbReference type="ChEBI" id="CHEBI:59789"/>
    </ligand>
</feature>
<comment type="pathway">
    <text evidence="4">Quinol/quinone metabolism; menaquinone biosynthesis; menaquinol from 1,4-dihydroxy-2-naphthoate: step 2/2.</text>
</comment>
<comment type="similarity">
    <text evidence="4">Belongs to the class I-like SAM-binding methyltransferase superfamily. MenG/UbiE family.</text>
</comment>
<dbReference type="PROSITE" id="PS51608">
    <property type="entry name" value="SAM_MT_UBIE"/>
    <property type="match status" value="1"/>
</dbReference>
<evidence type="ECO:0000256" key="5">
    <source>
        <dbReference type="SAM" id="MobiDB-lite"/>
    </source>
</evidence>
<proteinExistence type="inferred from homology"/>
<feature type="binding site" evidence="4">
    <location>
        <position position="71"/>
    </location>
    <ligand>
        <name>S-adenosyl-L-methionine</name>
        <dbReference type="ChEBI" id="CHEBI:59789"/>
    </ligand>
</feature>
<comment type="function">
    <text evidence="4">Methyltransferase required for the conversion of demethylmenaquinol (DMKH2) to menaquinol (MKH2).</text>
</comment>
<comment type="catalytic activity">
    <reaction evidence="4">
        <text>a 2-demethylmenaquinol + S-adenosyl-L-methionine = a menaquinol + S-adenosyl-L-homocysteine + H(+)</text>
        <dbReference type="Rhea" id="RHEA:42640"/>
        <dbReference type="Rhea" id="RHEA-COMP:9539"/>
        <dbReference type="Rhea" id="RHEA-COMP:9563"/>
        <dbReference type="ChEBI" id="CHEBI:15378"/>
        <dbReference type="ChEBI" id="CHEBI:18151"/>
        <dbReference type="ChEBI" id="CHEBI:55437"/>
        <dbReference type="ChEBI" id="CHEBI:57856"/>
        <dbReference type="ChEBI" id="CHEBI:59789"/>
        <dbReference type="EC" id="2.1.1.163"/>
    </reaction>
</comment>
<dbReference type="InterPro" id="IPR023576">
    <property type="entry name" value="UbiE/COQ5_MeTrFase_CS"/>
</dbReference>
<protein>
    <recommendedName>
        <fullName evidence="4">Demethylmenaquinone methyltransferase</fullName>
        <ecNumber evidence="4">2.1.1.163</ecNumber>
    </recommendedName>
</protein>
<feature type="compositionally biased region" description="Basic and acidic residues" evidence="5">
    <location>
        <begin position="281"/>
        <end position="315"/>
    </location>
</feature>
<gene>
    <name evidence="4" type="primary">menG</name>
    <name evidence="6" type="ORF">GCM10023167_07710</name>
</gene>
<dbReference type="Gene3D" id="3.40.50.150">
    <property type="entry name" value="Vaccinia Virus protein VP39"/>
    <property type="match status" value="1"/>
</dbReference>
<evidence type="ECO:0000256" key="3">
    <source>
        <dbReference type="ARBA" id="ARBA00022691"/>
    </source>
</evidence>